<evidence type="ECO:0000259" key="2">
    <source>
        <dbReference type="Pfam" id="PF23325"/>
    </source>
</evidence>
<dbReference type="Pfam" id="PF23325">
    <property type="entry name" value="TPR_28"/>
    <property type="match status" value="1"/>
</dbReference>
<name>A0A5P1EGA6_ASPOF</name>
<organism evidence="3 4">
    <name type="scientific">Asparagus officinalis</name>
    <name type="common">Garden asparagus</name>
    <dbReference type="NCBI Taxonomy" id="4686"/>
    <lineage>
        <taxon>Eukaryota</taxon>
        <taxon>Viridiplantae</taxon>
        <taxon>Streptophyta</taxon>
        <taxon>Embryophyta</taxon>
        <taxon>Tracheophyta</taxon>
        <taxon>Spermatophyta</taxon>
        <taxon>Magnoliopsida</taxon>
        <taxon>Liliopsida</taxon>
        <taxon>Asparagales</taxon>
        <taxon>Asparagaceae</taxon>
        <taxon>Asparagoideae</taxon>
        <taxon>Asparagus</taxon>
    </lineage>
</organism>
<reference evidence="4" key="1">
    <citation type="journal article" date="2017" name="Nat. Commun.">
        <title>The asparagus genome sheds light on the origin and evolution of a young Y chromosome.</title>
        <authorList>
            <person name="Harkess A."/>
            <person name="Zhou J."/>
            <person name="Xu C."/>
            <person name="Bowers J.E."/>
            <person name="Van der Hulst R."/>
            <person name="Ayyampalayam S."/>
            <person name="Mercati F."/>
            <person name="Riccardi P."/>
            <person name="McKain M.R."/>
            <person name="Kakrana A."/>
            <person name="Tang H."/>
            <person name="Ray J."/>
            <person name="Groenendijk J."/>
            <person name="Arikit S."/>
            <person name="Mathioni S.M."/>
            <person name="Nakano M."/>
            <person name="Shan H."/>
            <person name="Telgmann-Rauber A."/>
            <person name="Kanno A."/>
            <person name="Yue Z."/>
            <person name="Chen H."/>
            <person name="Li W."/>
            <person name="Chen Y."/>
            <person name="Xu X."/>
            <person name="Zhang Y."/>
            <person name="Luo S."/>
            <person name="Chen H."/>
            <person name="Gao J."/>
            <person name="Mao Z."/>
            <person name="Pires J.C."/>
            <person name="Luo M."/>
            <person name="Kudrna D."/>
            <person name="Wing R.A."/>
            <person name="Meyers B.C."/>
            <person name="Yi K."/>
            <person name="Kong H."/>
            <person name="Lavrijsen P."/>
            <person name="Sunseri F."/>
            <person name="Falavigna A."/>
            <person name="Ye Y."/>
            <person name="Leebens-Mack J.H."/>
            <person name="Chen G."/>
        </authorList>
    </citation>
    <scope>NUCLEOTIDE SEQUENCE [LARGE SCALE GENOMIC DNA]</scope>
    <source>
        <strain evidence="4">cv. DH0086</strain>
    </source>
</reference>
<dbReference type="Gramene" id="ONK64793">
    <property type="protein sequence ID" value="ONK64793"/>
    <property type="gene ID" value="A4U43_C07F29980"/>
</dbReference>
<protein>
    <recommendedName>
        <fullName evidence="2">GBF1-like tetratricopeptide repeats domain-containing protein</fullName>
    </recommendedName>
</protein>
<feature type="domain" description="GBF1-like tetratricopeptide repeats" evidence="2">
    <location>
        <begin position="71"/>
        <end position="250"/>
    </location>
</feature>
<evidence type="ECO:0000313" key="4">
    <source>
        <dbReference type="Proteomes" id="UP000243459"/>
    </source>
</evidence>
<proteinExistence type="predicted"/>
<dbReference type="EMBL" id="CM007387">
    <property type="protein sequence ID" value="ONK64793.1"/>
    <property type="molecule type" value="Genomic_DNA"/>
</dbReference>
<feature type="region of interest" description="Disordered" evidence="1">
    <location>
        <begin position="251"/>
        <end position="275"/>
    </location>
</feature>
<gene>
    <name evidence="3" type="ORF">A4U43_C07F29980</name>
</gene>
<dbReference type="PANTHER" id="PTHR10663:SF388">
    <property type="entry name" value="GOLGI-SPECIFIC BREFELDIN A-RESISTANCE GUANINE NUCLEOTIDE EXCHANGE FACTOR 1"/>
    <property type="match status" value="1"/>
</dbReference>
<evidence type="ECO:0000256" key="1">
    <source>
        <dbReference type="SAM" id="MobiDB-lite"/>
    </source>
</evidence>
<feature type="compositionally biased region" description="Low complexity" evidence="1">
    <location>
        <begin position="263"/>
        <end position="275"/>
    </location>
</feature>
<dbReference type="PANTHER" id="PTHR10663">
    <property type="entry name" value="GUANYL-NUCLEOTIDE EXCHANGE FACTOR"/>
    <property type="match status" value="1"/>
</dbReference>
<dbReference type="InterPro" id="IPR056604">
    <property type="entry name" value="GBF1-like_TPR"/>
</dbReference>
<dbReference type="AlphaFoldDB" id="A0A5P1EGA6"/>
<keyword evidence="4" id="KW-1185">Reference proteome</keyword>
<evidence type="ECO:0000313" key="3">
    <source>
        <dbReference type="EMBL" id="ONK64793.1"/>
    </source>
</evidence>
<dbReference type="Proteomes" id="UP000243459">
    <property type="component" value="Chromosome 7"/>
</dbReference>
<sequence>MSEGAHLSPANYVLCIEAARQFAESRVGLIDRSVRALDLMAESVVCLARWSTEAKEAGEEAEKIQEGIREMWLRLVQALKKVSIDQREEVRNHAITSLQRCLVGAEGICLSPSSWLQSFDLVIFAVLDDLLENAQSQSQKEYRNMEGTLLIAMKLLSKVFLQLLQELSGLSSFCKLWLGVLGRMEKYMKVKVRGKRSEKLQELIPELLKNTLLVMKTKGILAKRSTIGGDSLWDLTWLHVNNIAPSLQTEVFPDQESEQTDRSGSGVEEGNQGGG</sequence>
<accession>A0A5P1EGA6</accession>